<dbReference type="Gene3D" id="3.40.50.720">
    <property type="entry name" value="NAD(P)-binding Rossmann-like Domain"/>
    <property type="match status" value="1"/>
</dbReference>
<reference evidence="1" key="1">
    <citation type="submission" date="2015-01" db="EMBL/GenBank/DDBJ databases">
        <authorList>
            <person name="Durling Mikael"/>
        </authorList>
    </citation>
    <scope>NUCLEOTIDE SEQUENCE</scope>
</reference>
<gene>
    <name evidence="1" type="ORF">BN869_000010339_1</name>
</gene>
<dbReference type="PANTHER" id="PTHR45458">
    <property type="entry name" value="SHORT-CHAIN DEHYDROGENASE/REDUCTASE SDR"/>
    <property type="match status" value="1"/>
</dbReference>
<name>A0A0B7KHZ2_BIOOC</name>
<dbReference type="Pfam" id="PF00106">
    <property type="entry name" value="adh_short"/>
    <property type="match status" value="1"/>
</dbReference>
<dbReference type="InterPro" id="IPR036291">
    <property type="entry name" value="NAD(P)-bd_dom_sf"/>
</dbReference>
<accession>A0A0B7KHZ2</accession>
<sequence length="275" mass="29829">ATGFHGNSQRHRSCNLEIRHIKPRHVSNPNSLFLTPDSVLSSSLNSFCKMPSYVVVGASRGLGYTFLKVLAADPSNVVIGLVRDVVAVQKRLDEDGLTSVRVFKADVTNLDQLKAARASIEEIVGAVDYLICNAAYKSREAIVRNLAEFTDDLDFLETEITKSYRVNVIGLINTITVFMPLVQRSSIKKIIALTSGMGSCDFVNQSGIDGGIPDSVSKAALNMLVAKYNVTYKSEGVFVMGICAGSVDTFEGVKPSCKSFYVAYVLLLQLISSSI</sequence>
<protein>
    <recommendedName>
        <fullName evidence="2">Ketoreductase (KR) domain-containing protein</fullName>
    </recommendedName>
</protein>
<organism evidence="1">
    <name type="scientific">Bionectria ochroleuca</name>
    <name type="common">Gliocladium roseum</name>
    <dbReference type="NCBI Taxonomy" id="29856"/>
    <lineage>
        <taxon>Eukaryota</taxon>
        <taxon>Fungi</taxon>
        <taxon>Dikarya</taxon>
        <taxon>Ascomycota</taxon>
        <taxon>Pezizomycotina</taxon>
        <taxon>Sordariomycetes</taxon>
        <taxon>Hypocreomycetidae</taxon>
        <taxon>Hypocreales</taxon>
        <taxon>Bionectriaceae</taxon>
        <taxon>Clonostachys</taxon>
    </lineage>
</organism>
<proteinExistence type="predicted"/>
<dbReference type="EMBL" id="CDPU01000041">
    <property type="protein sequence ID" value="CEO54281.1"/>
    <property type="molecule type" value="Genomic_DNA"/>
</dbReference>
<feature type="non-terminal residue" evidence="1">
    <location>
        <position position="1"/>
    </location>
</feature>
<dbReference type="AlphaFoldDB" id="A0A0B7KHZ2"/>
<dbReference type="InterPro" id="IPR002347">
    <property type="entry name" value="SDR_fam"/>
</dbReference>
<dbReference type="GO" id="GO:0016616">
    <property type="term" value="F:oxidoreductase activity, acting on the CH-OH group of donors, NAD or NADP as acceptor"/>
    <property type="evidence" value="ECO:0007669"/>
    <property type="project" value="TreeGrafter"/>
</dbReference>
<evidence type="ECO:0008006" key="2">
    <source>
        <dbReference type="Google" id="ProtNLM"/>
    </source>
</evidence>
<dbReference type="InterPro" id="IPR052184">
    <property type="entry name" value="SDR_enzymes"/>
</dbReference>
<dbReference type="SUPFAM" id="SSF51735">
    <property type="entry name" value="NAD(P)-binding Rossmann-fold domains"/>
    <property type="match status" value="1"/>
</dbReference>
<evidence type="ECO:0000313" key="1">
    <source>
        <dbReference type="EMBL" id="CEO54281.1"/>
    </source>
</evidence>
<dbReference type="PANTHER" id="PTHR45458:SF3">
    <property type="entry name" value="CHAIN DEHYDROGENASE (ATSC), PUTATIVE-RELATED"/>
    <property type="match status" value="1"/>
</dbReference>